<evidence type="ECO:0000256" key="2">
    <source>
        <dbReference type="ARBA" id="ARBA00023125"/>
    </source>
</evidence>
<dbReference type="GO" id="GO:0003677">
    <property type="term" value="F:DNA binding"/>
    <property type="evidence" value="ECO:0007669"/>
    <property type="project" value="UniProtKB-KW"/>
</dbReference>
<dbReference type="PROSITE" id="PS50987">
    <property type="entry name" value="HTH_ARSR_2"/>
    <property type="match status" value="1"/>
</dbReference>
<organism evidence="5 6">
    <name type="scientific">Rheinheimera pacifica</name>
    <dbReference type="NCBI Taxonomy" id="173990"/>
    <lineage>
        <taxon>Bacteria</taxon>
        <taxon>Pseudomonadati</taxon>
        <taxon>Pseudomonadota</taxon>
        <taxon>Gammaproteobacteria</taxon>
        <taxon>Chromatiales</taxon>
        <taxon>Chromatiaceae</taxon>
        <taxon>Rheinheimera</taxon>
    </lineage>
</organism>
<dbReference type="CDD" id="cd00090">
    <property type="entry name" value="HTH_ARSR"/>
    <property type="match status" value="1"/>
</dbReference>
<evidence type="ECO:0000256" key="3">
    <source>
        <dbReference type="ARBA" id="ARBA00023163"/>
    </source>
</evidence>
<evidence type="ECO:0000313" key="5">
    <source>
        <dbReference type="EMBL" id="SEH63420.1"/>
    </source>
</evidence>
<keyword evidence="1" id="KW-0805">Transcription regulation</keyword>
<dbReference type="EMBL" id="FNXF01000002">
    <property type="protein sequence ID" value="SEH63420.1"/>
    <property type="molecule type" value="Genomic_DNA"/>
</dbReference>
<dbReference type="Gene3D" id="1.10.10.10">
    <property type="entry name" value="Winged helix-like DNA-binding domain superfamily/Winged helix DNA-binding domain"/>
    <property type="match status" value="1"/>
</dbReference>
<dbReference type="OrthoDB" id="46768at2"/>
<dbReference type="InterPro" id="IPR036390">
    <property type="entry name" value="WH_DNA-bd_sf"/>
</dbReference>
<dbReference type="InterPro" id="IPR001845">
    <property type="entry name" value="HTH_ArsR_DNA-bd_dom"/>
</dbReference>
<accession>A0A1H6JVY4</accession>
<name>A0A1H6JVY4_9GAMM</name>
<evidence type="ECO:0000313" key="6">
    <source>
        <dbReference type="Proteomes" id="UP000199371"/>
    </source>
</evidence>
<dbReference type="SUPFAM" id="SSF46785">
    <property type="entry name" value="Winged helix' DNA-binding domain"/>
    <property type="match status" value="1"/>
</dbReference>
<gene>
    <name evidence="5" type="ORF">SAMN05660691_00519</name>
</gene>
<dbReference type="PANTHER" id="PTHR33154:SF33">
    <property type="entry name" value="TRANSCRIPTIONAL REPRESSOR SDPR"/>
    <property type="match status" value="1"/>
</dbReference>
<dbReference type="Pfam" id="PF12840">
    <property type="entry name" value="HTH_20"/>
    <property type="match status" value="1"/>
</dbReference>
<sequence length="105" mass="11423">MSQAAIAQIFKALGDPVRLQIVQRLSNGAALCLGELSKDLGISRQGARKQIQALVSAKVVQLHPTGREVKVQLDAATLAQSKAFITALEAQWDERLQALKQFTEQ</sequence>
<keyword evidence="2" id="KW-0238">DNA-binding</keyword>
<evidence type="ECO:0000259" key="4">
    <source>
        <dbReference type="PROSITE" id="PS50987"/>
    </source>
</evidence>
<dbReference type="InterPro" id="IPR051081">
    <property type="entry name" value="HTH_MetalResp_TranReg"/>
</dbReference>
<keyword evidence="6" id="KW-1185">Reference proteome</keyword>
<dbReference type="AlphaFoldDB" id="A0A1H6JVY4"/>
<proteinExistence type="predicted"/>
<dbReference type="Proteomes" id="UP000199371">
    <property type="component" value="Unassembled WGS sequence"/>
</dbReference>
<reference evidence="6" key="1">
    <citation type="submission" date="2016-10" db="EMBL/GenBank/DDBJ databases">
        <authorList>
            <person name="Varghese N."/>
            <person name="Submissions S."/>
        </authorList>
    </citation>
    <scope>NUCLEOTIDE SEQUENCE [LARGE SCALE GENOMIC DNA]</scope>
    <source>
        <strain evidence="6">DSM 17616</strain>
    </source>
</reference>
<dbReference type="PANTHER" id="PTHR33154">
    <property type="entry name" value="TRANSCRIPTIONAL REGULATOR, ARSR FAMILY"/>
    <property type="match status" value="1"/>
</dbReference>
<dbReference type="RefSeq" id="WP_092789929.1">
    <property type="nucleotide sequence ID" value="NZ_DASWWU010000009.1"/>
</dbReference>
<feature type="domain" description="HTH arsR-type" evidence="4">
    <location>
        <begin position="1"/>
        <end position="100"/>
    </location>
</feature>
<dbReference type="InterPro" id="IPR011991">
    <property type="entry name" value="ArsR-like_HTH"/>
</dbReference>
<dbReference type="SMART" id="SM00418">
    <property type="entry name" value="HTH_ARSR"/>
    <property type="match status" value="1"/>
</dbReference>
<dbReference type="STRING" id="173990.SAMN05660691_00519"/>
<keyword evidence="3" id="KW-0804">Transcription</keyword>
<protein>
    <submittedName>
        <fullName evidence="5">Transcriptional regulator, ArsR family</fullName>
    </submittedName>
</protein>
<dbReference type="InterPro" id="IPR036388">
    <property type="entry name" value="WH-like_DNA-bd_sf"/>
</dbReference>
<evidence type="ECO:0000256" key="1">
    <source>
        <dbReference type="ARBA" id="ARBA00023015"/>
    </source>
</evidence>
<dbReference type="GO" id="GO:0003700">
    <property type="term" value="F:DNA-binding transcription factor activity"/>
    <property type="evidence" value="ECO:0007669"/>
    <property type="project" value="InterPro"/>
</dbReference>